<dbReference type="OrthoDB" id="195420at2157"/>
<dbReference type="Proteomes" id="UP000075321">
    <property type="component" value="Unassembled WGS sequence"/>
</dbReference>
<dbReference type="InterPro" id="IPR058957">
    <property type="entry name" value="Peptidase_inhib_put_dom"/>
</dbReference>
<feature type="region of interest" description="Disordered" evidence="1">
    <location>
        <begin position="81"/>
        <end position="102"/>
    </location>
</feature>
<gene>
    <name evidence="3" type="ORF">HAPAU_37200</name>
</gene>
<feature type="domain" description="Putative peptidase inhibitor" evidence="2">
    <location>
        <begin position="4"/>
        <end position="82"/>
    </location>
</feature>
<dbReference type="EMBL" id="LTAZ01000015">
    <property type="protein sequence ID" value="KYH24249.1"/>
    <property type="molecule type" value="Genomic_DNA"/>
</dbReference>
<proteinExistence type="predicted"/>
<keyword evidence="4" id="KW-1185">Reference proteome</keyword>
<evidence type="ECO:0000256" key="1">
    <source>
        <dbReference type="SAM" id="MobiDB-lite"/>
    </source>
</evidence>
<evidence type="ECO:0000259" key="2">
    <source>
        <dbReference type="Pfam" id="PF26036"/>
    </source>
</evidence>
<protein>
    <recommendedName>
        <fullName evidence="2">Putative peptidase inhibitor domain-containing protein</fullName>
    </recommendedName>
</protein>
<evidence type="ECO:0000313" key="4">
    <source>
        <dbReference type="Proteomes" id="UP000075321"/>
    </source>
</evidence>
<comment type="caution">
    <text evidence="3">The sequence shown here is derived from an EMBL/GenBank/DDBJ whole genome shotgun (WGS) entry which is preliminary data.</text>
</comment>
<organism evidence="3 4">
    <name type="scientific">Halalkalicoccus paucihalophilus</name>
    <dbReference type="NCBI Taxonomy" id="1008153"/>
    <lineage>
        <taxon>Archaea</taxon>
        <taxon>Methanobacteriati</taxon>
        <taxon>Methanobacteriota</taxon>
        <taxon>Stenosarchaea group</taxon>
        <taxon>Halobacteria</taxon>
        <taxon>Halobacteriales</taxon>
        <taxon>Halococcaceae</taxon>
        <taxon>Halalkalicoccus</taxon>
    </lineage>
</organism>
<dbReference type="Pfam" id="PF26036">
    <property type="entry name" value="Peptidase_inhib_put"/>
    <property type="match status" value="1"/>
</dbReference>
<reference evidence="3 4" key="1">
    <citation type="submission" date="2016-02" db="EMBL/GenBank/DDBJ databases">
        <title>Genome sequence of Halalkalicoccus paucihalophilus DSM 24557.</title>
        <authorList>
            <person name="Poehlein A."/>
            <person name="Daniel R."/>
        </authorList>
    </citation>
    <scope>NUCLEOTIDE SEQUENCE [LARGE SCALE GENOMIC DNA]</scope>
    <source>
        <strain evidence="3 4">DSM 24557</strain>
    </source>
</reference>
<accession>A0A151A9F7</accession>
<name>A0A151A9F7_9EURY</name>
<dbReference type="RefSeq" id="WP_084383875.1">
    <property type="nucleotide sequence ID" value="NZ_LTAZ01000015.1"/>
</dbReference>
<dbReference type="PATRIC" id="fig|1008153.3.peg.3957"/>
<evidence type="ECO:0000313" key="3">
    <source>
        <dbReference type="EMBL" id="KYH24249.1"/>
    </source>
</evidence>
<dbReference type="AlphaFoldDB" id="A0A151A9F7"/>
<sequence length="102" mass="11246">MALDYISEDVKRLRKSESEAQVTLLLGVDGDREALVDRIEQIGGLVDARLGRATLRVSAPENLTDELCELEDLKSIEVDHEDVQTLGSDSPGNDRSLPLLTR</sequence>